<dbReference type="GO" id="GO:0004650">
    <property type="term" value="F:polygalacturonase activity"/>
    <property type="evidence" value="ECO:0007669"/>
    <property type="project" value="UniProtKB-EC"/>
</dbReference>
<evidence type="ECO:0000256" key="9">
    <source>
        <dbReference type="ARBA" id="ARBA00023316"/>
    </source>
</evidence>
<feature type="active site" evidence="11">
    <location>
        <position position="453"/>
    </location>
</feature>
<dbReference type="SUPFAM" id="SSF51126">
    <property type="entry name" value="Pectin lyase-like"/>
    <property type="match status" value="1"/>
</dbReference>
<dbReference type="Gene3D" id="2.160.20.10">
    <property type="entry name" value="Single-stranded right-handed beta-helix, Pectin lyase-like"/>
    <property type="match status" value="1"/>
</dbReference>
<protein>
    <recommendedName>
        <fullName evidence="3">endo-polygalacturonase</fullName>
        <ecNumber evidence="3">3.2.1.15</ecNumber>
    </recommendedName>
</protein>
<dbReference type="Pfam" id="PF09725">
    <property type="entry name" value="Fra10Ac1"/>
    <property type="match status" value="1"/>
</dbReference>
<sequence>MASLGSLKSAVFEREERKMQYQSHIRGLNAYDRHKRFMKDYVQFYGDAKDSDKSFPVKTDHDTIKEGYSMLEFALLGQFICGNRHCDEKDGLGSYEVNFSYIEAEENKQALVKLVACKRCAEKLVYNRNKEKEKLLKRDQEEITRKRKKVKDDEGASTGEKYDMSPDEKKKGLAEEATVSAPNSTGYQEGLGGISAGIRGSDRLHCRTMSPLFTQQFNSHVEVPSPAINLQKVFSVDDFGAEGEGNDDREAFMKAWNEACHSDVPATFLVPENKRYLLKPVNFYGPCKSIVTVMIMGAIEASSNRSDWDDDGTTAHWILFSNIQNLIIRGGGTIIGNGEIWWKNSCKINAKLPCTVAPTALTFFSCNQLRVENLNLINSQQIHVSVEECTDAIISNVMITAPEESPNTDGIHVSKTSNILIKDCVIRTGDDCISIATGSQNVSVMSIVCGPGHGISIGSLGANNSLAEVSDIIVDDVTLEGTTNGVRIKTWQGGQGDVRNIVFQNIIMRNVYNPIIIDQNYCDSLVPCYEEKSAVLISGVIYMNIKGTSASKVAVNFSCSRTLPCQNIKMENIRLVGEGGQSTESMCSNVMLSKKRDLGFLDFRIWAFRFLALDLDFWISRKGFEIWDIRDTKGIGFGVSII</sequence>
<dbReference type="FunFam" id="2.160.20.10:FF:000028">
    <property type="entry name" value="Polygalacturonase QRT2"/>
    <property type="match status" value="1"/>
</dbReference>
<dbReference type="InterPro" id="IPR019129">
    <property type="entry name" value="Folate-sensitive_fs_Fra10Ac1"/>
</dbReference>
<reference evidence="14 15" key="1">
    <citation type="journal article" date="2016" name="Sci. Rep.">
        <title>The Dendrobium catenatum Lindl. genome sequence provides insights into polysaccharide synthase, floral development and adaptive evolution.</title>
        <authorList>
            <person name="Zhang G.Q."/>
            <person name="Xu Q."/>
            <person name="Bian C."/>
            <person name="Tsai W.C."/>
            <person name="Yeh C.M."/>
            <person name="Liu K.W."/>
            <person name="Yoshida K."/>
            <person name="Zhang L.S."/>
            <person name="Chang S.B."/>
            <person name="Chen F."/>
            <person name="Shi Y."/>
            <person name="Su Y.Y."/>
            <person name="Zhang Y.Q."/>
            <person name="Chen L.J."/>
            <person name="Yin Y."/>
            <person name="Lin M."/>
            <person name="Huang H."/>
            <person name="Deng H."/>
            <person name="Wang Z.W."/>
            <person name="Zhu S.L."/>
            <person name="Zhao X."/>
            <person name="Deng C."/>
            <person name="Niu S.C."/>
            <person name="Huang J."/>
            <person name="Wang M."/>
            <person name="Liu G.H."/>
            <person name="Yang H.J."/>
            <person name="Xiao X.J."/>
            <person name="Hsiao Y.Y."/>
            <person name="Wu W.L."/>
            <person name="Chen Y.Y."/>
            <person name="Mitsuda N."/>
            <person name="Ohme-Takagi M."/>
            <person name="Luo Y.B."/>
            <person name="Van de Peer Y."/>
            <person name="Liu Z.J."/>
        </authorList>
    </citation>
    <scope>NUCLEOTIDE SEQUENCE [LARGE SCALE GENOMIC DNA]</scope>
    <source>
        <tissue evidence="14">The whole plant</tissue>
    </source>
</reference>
<comment type="similarity">
    <text evidence="2 12">Belongs to the glycosyl hydrolase 28 family.</text>
</comment>
<keyword evidence="4" id="KW-0134">Cell wall</keyword>
<evidence type="ECO:0000256" key="5">
    <source>
        <dbReference type="ARBA" id="ARBA00022525"/>
    </source>
</evidence>
<dbReference type="InterPro" id="IPR011050">
    <property type="entry name" value="Pectin_lyase_fold/virulence"/>
</dbReference>
<feature type="region of interest" description="Disordered" evidence="13">
    <location>
        <begin position="144"/>
        <end position="186"/>
    </location>
</feature>
<keyword evidence="5" id="KW-0964">Secreted</keyword>
<dbReference type="GO" id="GO:0009830">
    <property type="term" value="P:cell wall modification involved in abscission"/>
    <property type="evidence" value="ECO:0007669"/>
    <property type="project" value="UniProtKB-ARBA"/>
</dbReference>
<keyword evidence="9" id="KW-0961">Cell wall biogenesis/degradation</keyword>
<dbReference type="InterPro" id="IPR006626">
    <property type="entry name" value="PbH1"/>
</dbReference>
<evidence type="ECO:0000256" key="2">
    <source>
        <dbReference type="ARBA" id="ARBA00008834"/>
    </source>
</evidence>
<evidence type="ECO:0000256" key="8">
    <source>
        <dbReference type="ARBA" id="ARBA00023295"/>
    </source>
</evidence>
<proteinExistence type="inferred from homology"/>
<evidence type="ECO:0000313" key="14">
    <source>
        <dbReference type="EMBL" id="PKU69818.1"/>
    </source>
</evidence>
<dbReference type="GO" id="GO:0010047">
    <property type="term" value="P:fruit dehiscence"/>
    <property type="evidence" value="ECO:0007669"/>
    <property type="project" value="UniProtKB-ARBA"/>
</dbReference>
<accession>A0A2I0W2G3</accession>
<gene>
    <name evidence="14" type="ORF">MA16_Dca025009</name>
</gene>
<comment type="catalytic activity">
    <reaction evidence="10">
        <text>(1,4-alpha-D-galacturonosyl)n+m + H2O = (1,4-alpha-D-galacturonosyl)n + (1,4-alpha-D-galacturonosyl)m.</text>
        <dbReference type="EC" id="3.2.1.15"/>
    </reaction>
</comment>
<comment type="subcellular location">
    <subcellularLocation>
        <location evidence="1">Secreted</location>
        <location evidence="1">Cell wall</location>
    </subcellularLocation>
</comment>
<feature type="compositionally biased region" description="Basic and acidic residues" evidence="13">
    <location>
        <begin position="144"/>
        <end position="174"/>
    </location>
</feature>
<dbReference type="GO" id="GO:0009901">
    <property type="term" value="P:anther dehiscence"/>
    <property type="evidence" value="ECO:0007669"/>
    <property type="project" value="UniProtKB-ARBA"/>
</dbReference>
<evidence type="ECO:0000313" key="15">
    <source>
        <dbReference type="Proteomes" id="UP000233837"/>
    </source>
</evidence>
<keyword evidence="6" id="KW-0732">Signal</keyword>
<reference evidence="14 15" key="2">
    <citation type="journal article" date="2017" name="Nature">
        <title>The Apostasia genome and the evolution of orchids.</title>
        <authorList>
            <person name="Zhang G.Q."/>
            <person name="Liu K.W."/>
            <person name="Li Z."/>
            <person name="Lohaus R."/>
            <person name="Hsiao Y.Y."/>
            <person name="Niu S.C."/>
            <person name="Wang J.Y."/>
            <person name="Lin Y.C."/>
            <person name="Xu Q."/>
            <person name="Chen L.J."/>
            <person name="Yoshida K."/>
            <person name="Fujiwara S."/>
            <person name="Wang Z.W."/>
            <person name="Zhang Y.Q."/>
            <person name="Mitsuda N."/>
            <person name="Wang M."/>
            <person name="Liu G.H."/>
            <person name="Pecoraro L."/>
            <person name="Huang H.X."/>
            <person name="Xiao X.J."/>
            <person name="Lin M."/>
            <person name="Wu X.Y."/>
            <person name="Wu W.L."/>
            <person name="Chen Y.Y."/>
            <person name="Chang S.B."/>
            <person name="Sakamoto S."/>
            <person name="Ohme-Takagi M."/>
            <person name="Yagi M."/>
            <person name="Zeng S.J."/>
            <person name="Shen C.Y."/>
            <person name="Yeh C.M."/>
            <person name="Luo Y.B."/>
            <person name="Tsai W.C."/>
            <person name="Van de Peer Y."/>
            <person name="Liu Z.J."/>
        </authorList>
    </citation>
    <scope>NUCLEOTIDE SEQUENCE [LARGE SCALE GENOMIC DNA]</scope>
    <source>
        <tissue evidence="14">The whole plant</tissue>
    </source>
</reference>
<name>A0A2I0W2G3_9ASPA</name>
<evidence type="ECO:0000256" key="7">
    <source>
        <dbReference type="ARBA" id="ARBA00022801"/>
    </source>
</evidence>
<keyword evidence="8 12" id="KW-0326">Glycosidase</keyword>
<dbReference type="AlphaFoldDB" id="A0A2I0W2G3"/>
<dbReference type="STRING" id="906689.A0A2I0W2G3"/>
<dbReference type="GO" id="GO:0005975">
    <property type="term" value="P:carbohydrate metabolic process"/>
    <property type="evidence" value="ECO:0007669"/>
    <property type="project" value="InterPro"/>
</dbReference>
<evidence type="ECO:0000256" key="11">
    <source>
        <dbReference type="PROSITE-ProRule" id="PRU10052"/>
    </source>
</evidence>
<organism evidence="14 15">
    <name type="scientific">Dendrobium catenatum</name>
    <dbReference type="NCBI Taxonomy" id="906689"/>
    <lineage>
        <taxon>Eukaryota</taxon>
        <taxon>Viridiplantae</taxon>
        <taxon>Streptophyta</taxon>
        <taxon>Embryophyta</taxon>
        <taxon>Tracheophyta</taxon>
        <taxon>Spermatophyta</taxon>
        <taxon>Magnoliopsida</taxon>
        <taxon>Liliopsida</taxon>
        <taxon>Asparagales</taxon>
        <taxon>Orchidaceae</taxon>
        <taxon>Epidendroideae</taxon>
        <taxon>Malaxideae</taxon>
        <taxon>Dendrobiinae</taxon>
        <taxon>Dendrobium</taxon>
    </lineage>
</organism>
<evidence type="ECO:0000256" key="3">
    <source>
        <dbReference type="ARBA" id="ARBA00012736"/>
    </source>
</evidence>
<keyword evidence="15" id="KW-1185">Reference proteome</keyword>
<dbReference type="InterPro" id="IPR000743">
    <property type="entry name" value="Glyco_hydro_28"/>
</dbReference>
<dbReference type="EC" id="3.2.1.15" evidence="3"/>
<evidence type="ECO:0000256" key="13">
    <source>
        <dbReference type="SAM" id="MobiDB-lite"/>
    </source>
</evidence>
<dbReference type="EMBL" id="KZ502994">
    <property type="protein sequence ID" value="PKU69818.1"/>
    <property type="molecule type" value="Genomic_DNA"/>
</dbReference>
<dbReference type="InterPro" id="IPR012334">
    <property type="entry name" value="Pectin_lyas_fold"/>
</dbReference>
<dbReference type="PROSITE" id="PS00502">
    <property type="entry name" value="POLYGALACTURONASE"/>
    <property type="match status" value="1"/>
</dbReference>
<evidence type="ECO:0000256" key="10">
    <source>
        <dbReference type="ARBA" id="ARBA00034074"/>
    </source>
</evidence>
<dbReference type="SMART" id="SM00710">
    <property type="entry name" value="PbH1"/>
    <property type="match status" value="4"/>
</dbReference>
<evidence type="ECO:0000256" key="4">
    <source>
        <dbReference type="ARBA" id="ARBA00022512"/>
    </source>
</evidence>
<dbReference type="Pfam" id="PF00295">
    <property type="entry name" value="Glyco_hydro_28"/>
    <property type="match status" value="1"/>
</dbReference>
<evidence type="ECO:0000256" key="6">
    <source>
        <dbReference type="ARBA" id="ARBA00022729"/>
    </source>
</evidence>
<evidence type="ECO:0000256" key="1">
    <source>
        <dbReference type="ARBA" id="ARBA00004191"/>
    </source>
</evidence>
<dbReference type="PANTHER" id="PTHR31375">
    <property type="match status" value="1"/>
</dbReference>
<evidence type="ECO:0000256" key="12">
    <source>
        <dbReference type="RuleBase" id="RU361169"/>
    </source>
</evidence>
<keyword evidence="7 12" id="KW-0378">Hydrolase</keyword>
<dbReference type="Proteomes" id="UP000233837">
    <property type="component" value="Unassembled WGS sequence"/>
</dbReference>